<protein>
    <submittedName>
        <fullName evidence="1">Uncharacterized protein</fullName>
    </submittedName>
</protein>
<accession>A0A8S5LJ72</accession>
<sequence length="126" mass="14013">MKVRGDNAPANAFSLEEQPDKPGYCLVRFYENVAPFSETQGELTVSGFEYDEYHLELPFYDGIYDDILGSFDGYFAQAKLAEAEKETIPKLKQQVSDLQSVNEGLSAQITQAQLALCDVYELVIGG</sequence>
<name>A0A8S5LJ72_9CAUD</name>
<reference evidence="1" key="1">
    <citation type="journal article" date="2021" name="Proc. Natl. Acad. Sci. U.S.A.">
        <title>A Catalog of Tens of Thousands of Viruses from Human Metagenomes Reveals Hidden Associations with Chronic Diseases.</title>
        <authorList>
            <person name="Tisza M.J."/>
            <person name="Buck C.B."/>
        </authorList>
    </citation>
    <scope>NUCLEOTIDE SEQUENCE</scope>
    <source>
        <strain evidence="1">CtFWA4</strain>
    </source>
</reference>
<proteinExistence type="predicted"/>
<organism evidence="1">
    <name type="scientific">Caudovirales sp. ctFWA4</name>
    <dbReference type="NCBI Taxonomy" id="2827628"/>
    <lineage>
        <taxon>Viruses</taxon>
        <taxon>Duplodnaviria</taxon>
        <taxon>Heunggongvirae</taxon>
        <taxon>Uroviricota</taxon>
        <taxon>Caudoviricetes</taxon>
    </lineage>
</organism>
<dbReference type="EMBL" id="BK015858">
    <property type="protein sequence ID" value="DAD69953.1"/>
    <property type="molecule type" value="Genomic_DNA"/>
</dbReference>
<evidence type="ECO:0000313" key="1">
    <source>
        <dbReference type="EMBL" id="DAD69953.1"/>
    </source>
</evidence>